<evidence type="ECO:0000313" key="2">
    <source>
        <dbReference type="Proteomes" id="UP000663802"/>
    </source>
</evidence>
<reference evidence="1 2" key="1">
    <citation type="journal article" date="2021" name="Int. J. Syst. Evol. Microbiol.">
        <title>Clostridium zeae sp. nov., isolated from corn silage.</title>
        <authorList>
            <person name="Kobayashi H."/>
            <person name="Tanizawa Y."/>
            <person name="Yagura M."/>
            <person name="Sakamoto M."/>
            <person name="Ohkuma M."/>
            <person name="Tohno M."/>
        </authorList>
    </citation>
    <scope>NUCLEOTIDE SEQUENCE [LARGE SCALE GENOMIC DNA]</scope>
    <source>
        <strain evidence="1 2">CSC2</strain>
    </source>
</reference>
<accession>A0ABQ1E5S8</accession>
<gene>
    <name evidence="1" type="ORF">CSC2_06110</name>
</gene>
<dbReference type="Proteomes" id="UP000663802">
    <property type="component" value="Unassembled WGS sequence"/>
</dbReference>
<comment type="caution">
    <text evidence="1">The sequence shown here is derived from an EMBL/GenBank/DDBJ whole genome shotgun (WGS) entry which is preliminary data.</text>
</comment>
<evidence type="ECO:0000313" key="1">
    <source>
        <dbReference type="EMBL" id="GFZ30085.1"/>
    </source>
</evidence>
<keyword evidence="2" id="KW-1185">Reference proteome</keyword>
<proteinExistence type="predicted"/>
<protein>
    <submittedName>
        <fullName evidence="1">Uncharacterized protein</fullName>
    </submittedName>
</protein>
<dbReference type="RefSeq" id="WP_206868089.1">
    <property type="nucleotide sequence ID" value="NZ_BMBA01000001.1"/>
</dbReference>
<sequence>MSRISESLCINIAGLVCDIYKGINNLIDYDNYAIFGHSMKTPKEVFENKDLFKFFLPILRADFQVVDAYKYLGLNSKLDVDVSIINGNIL</sequence>
<organism evidence="1 2">
    <name type="scientific">Clostridium zeae</name>
    <dbReference type="NCBI Taxonomy" id="2759022"/>
    <lineage>
        <taxon>Bacteria</taxon>
        <taxon>Bacillati</taxon>
        <taxon>Bacillota</taxon>
        <taxon>Clostridia</taxon>
        <taxon>Eubacteriales</taxon>
        <taxon>Clostridiaceae</taxon>
        <taxon>Clostridium</taxon>
    </lineage>
</organism>
<name>A0ABQ1E5S8_9CLOT</name>
<dbReference type="EMBL" id="BMBA01000001">
    <property type="protein sequence ID" value="GFZ30085.1"/>
    <property type="molecule type" value="Genomic_DNA"/>
</dbReference>